<dbReference type="GO" id="GO:0003677">
    <property type="term" value="F:DNA binding"/>
    <property type="evidence" value="ECO:0007669"/>
    <property type="project" value="UniProtKB-KW"/>
</dbReference>
<evidence type="ECO:0000313" key="7">
    <source>
        <dbReference type="EMBL" id="AES75671.1"/>
    </source>
</evidence>
<keyword evidence="4" id="KW-0804">Transcription</keyword>
<evidence type="ECO:0000313" key="8">
    <source>
        <dbReference type="EMBL" id="RHN51615.1"/>
    </source>
</evidence>
<dbReference type="EMBL" id="PSQE01000006">
    <property type="protein sequence ID" value="RHN51615.1"/>
    <property type="molecule type" value="Genomic_DNA"/>
</dbReference>
<dbReference type="InterPro" id="IPR038945">
    <property type="entry name" value="MBD13-like"/>
</dbReference>
<dbReference type="Proteomes" id="UP000002051">
    <property type="component" value="Chromosome 6"/>
</dbReference>
<dbReference type="PROSITE" id="PS50982">
    <property type="entry name" value="MBD"/>
    <property type="match status" value="2"/>
</dbReference>
<keyword evidence="10" id="KW-1185">Reference proteome</keyword>
<dbReference type="PANTHER" id="PTHR34067:SF24">
    <property type="entry name" value="METHYL-CPG-BINDING DOMAIN-CONTAINING PROTEIN 13"/>
    <property type="match status" value="1"/>
</dbReference>
<evidence type="ECO:0000256" key="3">
    <source>
        <dbReference type="ARBA" id="ARBA00023125"/>
    </source>
</evidence>
<evidence type="ECO:0000256" key="1">
    <source>
        <dbReference type="ARBA" id="ARBA00004123"/>
    </source>
</evidence>
<dbReference type="Pfam" id="PF01429">
    <property type="entry name" value="MBD"/>
    <property type="match status" value="2"/>
</dbReference>
<feature type="domain" description="MBD" evidence="6">
    <location>
        <begin position="149"/>
        <end position="218"/>
    </location>
</feature>
<name>G7KLK2_MEDTR</name>
<gene>
    <name evidence="9" type="primary">11439235</name>
    <name evidence="7" type="ordered locus">MTR_6g054960</name>
    <name evidence="8" type="ORF">MtrunA17_Chr6g0470691</name>
</gene>
<proteinExistence type="predicted"/>
<evidence type="ECO:0000313" key="10">
    <source>
        <dbReference type="Proteomes" id="UP000002051"/>
    </source>
</evidence>
<dbReference type="GO" id="GO:0005634">
    <property type="term" value="C:nucleus"/>
    <property type="evidence" value="ECO:0007669"/>
    <property type="project" value="UniProtKB-SubCell"/>
</dbReference>
<evidence type="ECO:0000256" key="2">
    <source>
        <dbReference type="ARBA" id="ARBA00023015"/>
    </source>
</evidence>
<dbReference type="HOGENOM" id="CLU_029980_0_0_1"/>
<reference evidence="8" key="4">
    <citation type="journal article" date="2018" name="Nat. Plants">
        <title>Whole-genome landscape of Medicago truncatula symbiotic genes.</title>
        <authorList>
            <person name="Pecrix Y."/>
            <person name="Gamas P."/>
            <person name="Carrere S."/>
        </authorList>
    </citation>
    <scope>NUCLEOTIDE SEQUENCE</scope>
    <source>
        <tissue evidence="8">Leaves</tissue>
    </source>
</reference>
<dbReference type="InterPro" id="IPR001739">
    <property type="entry name" value="Methyl_CpG_DNA-bd"/>
</dbReference>
<feature type="domain" description="MBD" evidence="6">
    <location>
        <begin position="1"/>
        <end position="69"/>
    </location>
</feature>
<dbReference type="EMBL" id="CM001222">
    <property type="protein sequence ID" value="AES75671.1"/>
    <property type="molecule type" value="Genomic_DNA"/>
</dbReference>
<keyword evidence="5" id="KW-0539">Nucleus</keyword>
<evidence type="ECO:0000256" key="5">
    <source>
        <dbReference type="ARBA" id="ARBA00023242"/>
    </source>
</evidence>
<reference evidence="9" key="3">
    <citation type="submission" date="2015-04" db="UniProtKB">
        <authorList>
            <consortium name="EnsemblPlants"/>
        </authorList>
    </citation>
    <scope>IDENTIFICATION</scope>
    <source>
        <strain evidence="9">cv. Jemalong A17</strain>
    </source>
</reference>
<accession>G7KLK2</accession>
<protein>
    <submittedName>
        <fullName evidence="7">Methyl-CpG-binding domain protein</fullName>
    </submittedName>
    <submittedName>
        <fullName evidence="8">Putative DNA-binding domain-containing protein</fullName>
    </submittedName>
</protein>
<dbReference type="Gene3D" id="3.30.890.10">
    <property type="entry name" value="Methyl-cpg-binding Protein 2, Chain A"/>
    <property type="match status" value="2"/>
</dbReference>
<keyword evidence="3 8" id="KW-0238">DNA-binding</keyword>
<dbReference type="PANTHER" id="PTHR34067">
    <property type="entry name" value="OS04G0193200 PROTEIN"/>
    <property type="match status" value="1"/>
</dbReference>
<reference evidence="7 10" key="2">
    <citation type="journal article" date="2014" name="BMC Genomics">
        <title>An improved genome release (version Mt4.0) for the model legume Medicago truncatula.</title>
        <authorList>
            <person name="Tang H."/>
            <person name="Krishnakumar V."/>
            <person name="Bidwell S."/>
            <person name="Rosen B."/>
            <person name="Chan A."/>
            <person name="Zhou S."/>
            <person name="Gentzbittel L."/>
            <person name="Childs K.L."/>
            <person name="Yandell M."/>
            <person name="Gundlach H."/>
            <person name="Mayer K.F."/>
            <person name="Schwartz D.C."/>
            <person name="Town C.D."/>
        </authorList>
    </citation>
    <scope>GENOME REANNOTATION</scope>
    <source>
        <strain evidence="9 10">cv. Jemalong A17</strain>
    </source>
</reference>
<dbReference type="AlphaFoldDB" id="G7KLK2"/>
<dbReference type="STRING" id="3880.G7KLK2"/>
<sequence>MVHSNSDACLPPGWTVKVKVRKNGHKDKFYFPPSSDQKFNSMVGVLRYLDKAKNKASLQSISNNSEDVTMKPTFSASSGQIPRDQQISRRASKRLAGIKADPPQDLKRTRAHRDLVKKPCEDETLIISKKSANRLPNDQDRQFNALNRPETVINADASLPTGWTVKVNVRKNGHKDKYYFPPSSEKKFNSMVGVLRYLDNAKNKANLQSSLNNSDDVTPKPTLSVSLGQNSGLHMISCSEQIPRRSKRLAGIKADQLKTTRANQDVVKQSGEGKTIVNADRSTNKLPNDQVKPFNALHGSEANFNNKSTDNTKQNNPTEKDCVRVLENGDKVVAKLDYRCECDSPLQVILTDPSIAFAVQTLTGETFETSKDTQISSELKSIQNCETSAKEHGKKINVACDNSNRHNMLSSSESFAIEGKHADIALKIAGSSEKKLDISKMAVSTVNLCKRLQLQPAVW</sequence>
<dbReference type="OrthoDB" id="10072024at2759"/>
<dbReference type="Gramene" id="rna36090">
    <property type="protein sequence ID" value="RHN51615.1"/>
    <property type="gene ID" value="gene36090"/>
</dbReference>
<evidence type="ECO:0000313" key="9">
    <source>
        <dbReference type="EnsemblPlants" id="AES75671"/>
    </source>
</evidence>
<evidence type="ECO:0000256" key="4">
    <source>
        <dbReference type="ARBA" id="ARBA00023163"/>
    </source>
</evidence>
<keyword evidence="2" id="KW-0805">Transcription regulation</keyword>
<dbReference type="OMA" id="KNGHKDK"/>
<evidence type="ECO:0000259" key="6">
    <source>
        <dbReference type="PROSITE" id="PS50982"/>
    </source>
</evidence>
<reference evidence="7 10" key="1">
    <citation type="journal article" date="2011" name="Nature">
        <title>The Medicago genome provides insight into the evolution of rhizobial symbioses.</title>
        <authorList>
            <person name="Young N.D."/>
            <person name="Debelle F."/>
            <person name="Oldroyd G.E."/>
            <person name="Geurts R."/>
            <person name="Cannon S.B."/>
            <person name="Udvardi M.K."/>
            <person name="Benedito V.A."/>
            <person name="Mayer K.F."/>
            <person name="Gouzy J."/>
            <person name="Schoof H."/>
            <person name="Van de Peer Y."/>
            <person name="Proost S."/>
            <person name="Cook D.R."/>
            <person name="Meyers B.C."/>
            <person name="Spannagl M."/>
            <person name="Cheung F."/>
            <person name="De Mita S."/>
            <person name="Krishnakumar V."/>
            <person name="Gundlach H."/>
            <person name="Zhou S."/>
            <person name="Mudge J."/>
            <person name="Bharti A.K."/>
            <person name="Murray J.D."/>
            <person name="Naoumkina M.A."/>
            <person name="Rosen B."/>
            <person name="Silverstein K.A."/>
            <person name="Tang H."/>
            <person name="Rombauts S."/>
            <person name="Zhao P.X."/>
            <person name="Zhou P."/>
            <person name="Barbe V."/>
            <person name="Bardou P."/>
            <person name="Bechner M."/>
            <person name="Bellec A."/>
            <person name="Berger A."/>
            <person name="Berges H."/>
            <person name="Bidwell S."/>
            <person name="Bisseling T."/>
            <person name="Choisne N."/>
            <person name="Couloux A."/>
            <person name="Denny R."/>
            <person name="Deshpande S."/>
            <person name="Dai X."/>
            <person name="Doyle J.J."/>
            <person name="Dudez A.M."/>
            <person name="Farmer A.D."/>
            <person name="Fouteau S."/>
            <person name="Franken C."/>
            <person name="Gibelin C."/>
            <person name="Gish J."/>
            <person name="Goldstein S."/>
            <person name="Gonzalez A.J."/>
            <person name="Green P.J."/>
            <person name="Hallab A."/>
            <person name="Hartog M."/>
            <person name="Hua A."/>
            <person name="Humphray S.J."/>
            <person name="Jeong D.H."/>
            <person name="Jing Y."/>
            <person name="Jocker A."/>
            <person name="Kenton S.M."/>
            <person name="Kim D.J."/>
            <person name="Klee K."/>
            <person name="Lai H."/>
            <person name="Lang C."/>
            <person name="Lin S."/>
            <person name="Macmil S.L."/>
            <person name="Magdelenat G."/>
            <person name="Matthews L."/>
            <person name="McCorrison J."/>
            <person name="Monaghan E.L."/>
            <person name="Mun J.H."/>
            <person name="Najar F.Z."/>
            <person name="Nicholson C."/>
            <person name="Noirot C."/>
            <person name="O'Bleness M."/>
            <person name="Paule C.R."/>
            <person name="Poulain J."/>
            <person name="Prion F."/>
            <person name="Qin B."/>
            <person name="Qu C."/>
            <person name="Retzel E.F."/>
            <person name="Riddle C."/>
            <person name="Sallet E."/>
            <person name="Samain S."/>
            <person name="Samson N."/>
            <person name="Sanders I."/>
            <person name="Saurat O."/>
            <person name="Scarpelli C."/>
            <person name="Schiex T."/>
            <person name="Segurens B."/>
            <person name="Severin A.J."/>
            <person name="Sherrier D.J."/>
            <person name="Shi R."/>
            <person name="Sims S."/>
            <person name="Singer S.R."/>
            <person name="Sinharoy S."/>
            <person name="Sterck L."/>
            <person name="Viollet A."/>
            <person name="Wang B.B."/>
            <person name="Wang K."/>
            <person name="Wang M."/>
            <person name="Wang X."/>
            <person name="Warfsmann J."/>
            <person name="Weissenbach J."/>
            <person name="White D.D."/>
            <person name="White J.D."/>
            <person name="Wiley G.B."/>
            <person name="Wincker P."/>
            <person name="Xing Y."/>
            <person name="Yang L."/>
            <person name="Yao Z."/>
            <person name="Ying F."/>
            <person name="Zhai J."/>
            <person name="Zhou L."/>
            <person name="Zuber A."/>
            <person name="Denarie J."/>
            <person name="Dixon R.A."/>
            <person name="May G.D."/>
            <person name="Schwartz D.C."/>
            <person name="Rogers J."/>
            <person name="Quetier F."/>
            <person name="Town C.D."/>
            <person name="Roe B.A."/>
        </authorList>
    </citation>
    <scope>NUCLEOTIDE SEQUENCE [LARGE SCALE GENOMIC DNA]</scope>
    <source>
        <strain evidence="7">A17</strain>
        <strain evidence="9 10">cv. Jemalong A17</strain>
    </source>
</reference>
<dbReference type="Proteomes" id="UP000265566">
    <property type="component" value="Chromosome 6"/>
</dbReference>
<dbReference type="InterPro" id="IPR016177">
    <property type="entry name" value="DNA-bd_dom_sf"/>
</dbReference>
<dbReference type="PaxDb" id="3880-AES75671"/>
<comment type="subcellular location">
    <subcellularLocation>
        <location evidence="1">Nucleus</location>
    </subcellularLocation>
</comment>
<dbReference type="SUPFAM" id="SSF54171">
    <property type="entry name" value="DNA-binding domain"/>
    <property type="match status" value="2"/>
</dbReference>
<organism evidence="7 10">
    <name type="scientific">Medicago truncatula</name>
    <name type="common">Barrel medic</name>
    <name type="synonym">Medicago tribuloides</name>
    <dbReference type="NCBI Taxonomy" id="3880"/>
    <lineage>
        <taxon>Eukaryota</taxon>
        <taxon>Viridiplantae</taxon>
        <taxon>Streptophyta</taxon>
        <taxon>Embryophyta</taxon>
        <taxon>Tracheophyta</taxon>
        <taxon>Spermatophyta</taxon>
        <taxon>Magnoliopsida</taxon>
        <taxon>eudicotyledons</taxon>
        <taxon>Gunneridae</taxon>
        <taxon>Pentapetalae</taxon>
        <taxon>rosids</taxon>
        <taxon>fabids</taxon>
        <taxon>Fabales</taxon>
        <taxon>Fabaceae</taxon>
        <taxon>Papilionoideae</taxon>
        <taxon>50 kb inversion clade</taxon>
        <taxon>NPAAA clade</taxon>
        <taxon>Hologalegina</taxon>
        <taxon>IRL clade</taxon>
        <taxon>Trifolieae</taxon>
        <taxon>Medicago</taxon>
    </lineage>
</organism>
<dbReference type="EnsemblPlants" id="AES75671">
    <property type="protein sequence ID" value="AES75671"/>
    <property type="gene ID" value="MTR_6g054960"/>
</dbReference>